<dbReference type="AlphaFoldDB" id="A0A512N8T5"/>
<dbReference type="OrthoDB" id="7374610at2"/>
<gene>
    <name evidence="2" type="ORF">RSO01_25760</name>
</gene>
<comment type="caution">
    <text evidence="2">The sequence shown here is derived from an EMBL/GenBank/DDBJ whole genome shotgun (WGS) entry which is preliminary data.</text>
</comment>
<keyword evidence="1" id="KW-1133">Transmembrane helix</keyword>
<accession>A0A512N8T5</accession>
<protein>
    <recommendedName>
        <fullName evidence="4">SGNH hydrolase-type esterase domain-containing protein</fullName>
    </recommendedName>
</protein>
<keyword evidence="3" id="KW-1185">Reference proteome</keyword>
<evidence type="ECO:0000313" key="2">
    <source>
        <dbReference type="EMBL" id="GEP55410.1"/>
    </source>
</evidence>
<evidence type="ECO:0000313" key="3">
    <source>
        <dbReference type="Proteomes" id="UP000321058"/>
    </source>
</evidence>
<keyword evidence="1" id="KW-0472">Membrane</keyword>
<evidence type="ECO:0008006" key="4">
    <source>
        <dbReference type="Google" id="ProtNLM"/>
    </source>
</evidence>
<dbReference type="EMBL" id="BKAJ01000037">
    <property type="protein sequence ID" value="GEP55410.1"/>
    <property type="molecule type" value="Genomic_DNA"/>
</dbReference>
<dbReference type="SUPFAM" id="SSF52266">
    <property type="entry name" value="SGNH hydrolase"/>
    <property type="match status" value="1"/>
</dbReference>
<dbReference type="Gene3D" id="3.40.50.1110">
    <property type="entry name" value="SGNH hydrolase"/>
    <property type="match status" value="1"/>
</dbReference>
<name>A0A512N8T5_9HYPH</name>
<dbReference type="GO" id="GO:0016788">
    <property type="term" value="F:hydrolase activity, acting on ester bonds"/>
    <property type="evidence" value="ECO:0007669"/>
    <property type="project" value="UniProtKB-ARBA"/>
</dbReference>
<dbReference type="Proteomes" id="UP000321058">
    <property type="component" value="Unassembled WGS sequence"/>
</dbReference>
<proteinExistence type="predicted"/>
<reference evidence="2 3" key="1">
    <citation type="submission" date="2019-07" db="EMBL/GenBank/DDBJ databases">
        <title>Whole genome shotgun sequence of Reyranella soli NBRC 108950.</title>
        <authorList>
            <person name="Hosoyama A."/>
            <person name="Uohara A."/>
            <person name="Ohji S."/>
            <person name="Ichikawa N."/>
        </authorList>
    </citation>
    <scope>NUCLEOTIDE SEQUENCE [LARGE SCALE GENOMIC DNA]</scope>
    <source>
        <strain evidence="2 3">NBRC 108950</strain>
    </source>
</reference>
<evidence type="ECO:0000256" key="1">
    <source>
        <dbReference type="SAM" id="Phobius"/>
    </source>
</evidence>
<dbReference type="InterPro" id="IPR036514">
    <property type="entry name" value="SGNH_hydro_sf"/>
</dbReference>
<keyword evidence="1" id="KW-0812">Transmembrane</keyword>
<sequence>MAAGAVKGRGSRLKSLVLAFASTTVALLIGIWVTAYLTVWPPAMSTAGDGIVIYDPEIGLASRPSAHTRHIYPAIADRATFEFDIYTDNRGARVDGPGQLSAARYDIVTVGDSFTWAYALANQDSYAAKLGRELGASVANFALASYGTTQSLQVLERNLDLRPRLVVYGIIAHHFERNVWPCAPSYYEFCLDVSHVSWGDAGQPYIALPFSNGVRRLQVHQDGGYGTPLRWLTHGADVIFGRLYYAWSRNREPDDAKKAEAVQFLLQRMNRMAVASGSQLLVVFLPTNYYGPPAALPGIIDKVGEGIRYLDLTPAFERNRREGGPNPYIVGDGHPGVAGHALIAAEIAKYVQREGLLGSDGANGAPKRSR</sequence>
<organism evidence="2 3">
    <name type="scientific">Reyranella soli</name>
    <dbReference type="NCBI Taxonomy" id="1230389"/>
    <lineage>
        <taxon>Bacteria</taxon>
        <taxon>Pseudomonadati</taxon>
        <taxon>Pseudomonadota</taxon>
        <taxon>Alphaproteobacteria</taxon>
        <taxon>Hyphomicrobiales</taxon>
        <taxon>Reyranellaceae</taxon>
        <taxon>Reyranella</taxon>
    </lineage>
</organism>
<feature type="transmembrane region" description="Helical" evidence="1">
    <location>
        <begin position="16"/>
        <end position="37"/>
    </location>
</feature>
<dbReference type="RefSeq" id="WP_147149493.1">
    <property type="nucleotide sequence ID" value="NZ_BKAJ01000037.1"/>
</dbReference>